<evidence type="ECO:0000313" key="1">
    <source>
        <dbReference type="EMBL" id="MFC0540866.1"/>
    </source>
</evidence>
<dbReference type="InterPro" id="IPR025355">
    <property type="entry name" value="DUF4259"/>
</dbReference>
<sequence length="113" mass="11841">MGAWGAGPFDNDDAADFVGDIGRLGEADRREALRAALTAAVAEEGYLDADIGSVAVAAAALVASGEYDLGELVEQALDRVLEDDSELAQLWAEHGDANPWPTEIARLRQAVSS</sequence>
<comment type="caution">
    <text evidence="1">The sequence shown here is derived from an EMBL/GenBank/DDBJ whole genome shotgun (WGS) entry which is preliminary data.</text>
</comment>
<dbReference type="RefSeq" id="WP_273939709.1">
    <property type="nucleotide sequence ID" value="NZ_CP097263.1"/>
</dbReference>
<reference evidence="1 2" key="1">
    <citation type="submission" date="2024-09" db="EMBL/GenBank/DDBJ databases">
        <authorList>
            <person name="Sun Q."/>
            <person name="Mori K."/>
        </authorList>
    </citation>
    <scope>NUCLEOTIDE SEQUENCE [LARGE SCALE GENOMIC DNA]</scope>
    <source>
        <strain evidence="1 2">TBRC 1432</strain>
    </source>
</reference>
<accession>A0ABV6MLY1</accession>
<dbReference type="EMBL" id="JBHLUD010000001">
    <property type="protein sequence ID" value="MFC0540866.1"/>
    <property type="molecule type" value="Genomic_DNA"/>
</dbReference>
<evidence type="ECO:0000313" key="2">
    <source>
        <dbReference type="Proteomes" id="UP001589810"/>
    </source>
</evidence>
<name>A0ABV6MLY1_9PSEU</name>
<protein>
    <submittedName>
        <fullName evidence="1">DUF4259 domain-containing protein</fullName>
    </submittedName>
</protein>
<dbReference type="Pfam" id="PF14078">
    <property type="entry name" value="DUF4259"/>
    <property type="match status" value="2"/>
</dbReference>
<keyword evidence="2" id="KW-1185">Reference proteome</keyword>
<gene>
    <name evidence="1" type="ORF">ACFFH7_05210</name>
</gene>
<organism evidence="1 2">
    <name type="scientific">Kutzneria chonburiensis</name>
    <dbReference type="NCBI Taxonomy" id="1483604"/>
    <lineage>
        <taxon>Bacteria</taxon>
        <taxon>Bacillati</taxon>
        <taxon>Actinomycetota</taxon>
        <taxon>Actinomycetes</taxon>
        <taxon>Pseudonocardiales</taxon>
        <taxon>Pseudonocardiaceae</taxon>
        <taxon>Kutzneria</taxon>
    </lineage>
</organism>
<proteinExistence type="predicted"/>
<dbReference type="Proteomes" id="UP001589810">
    <property type="component" value="Unassembled WGS sequence"/>
</dbReference>